<feature type="region of interest" description="Disordered" evidence="1">
    <location>
        <begin position="157"/>
        <end position="246"/>
    </location>
</feature>
<keyword evidence="2" id="KW-0732">Signal</keyword>
<evidence type="ECO:0000313" key="4">
    <source>
        <dbReference type="Proteomes" id="UP000724874"/>
    </source>
</evidence>
<gene>
    <name evidence="3" type="ORF">CPB84DRAFT_1748743</name>
</gene>
<name>A0A9P5NHJ9_GYMJU</name>
<keyword evidence="4" id="KW-1185">Reference proteome</keyword>
<sequence>MHLSKLFAFASATLSVVSALAVPVRHSTTSNHVLELRENHPHYDKVSFYPLVNDDMDDMGLKGHDRQVVEDFHKNTVAAEMEKHGAHSAVIHNLAHIEGSADPRMHITVVLRNKANDQIDSKYGNPEKTGYRHHIYTPHLPKEYEQAVQRHKEYLESHPEAKRKHGERFSKHKVAKAARDKAREEKRKADAEAFKRKAAEAHTSGEAKAHELAGNAAAHKANRKANKDAKKAAKAAKAAGSSKHHG</sequence>
<proteinExistence type="predicted"/>
<reference evidence="3" key="1">
    <citation type="submission" date="2020-11" db="EMBL/GenBank/DDBJ databases">
        <authorList>
            <consortium name="DOE Joint Genome Institute"/>
            <person name="Ahrendt S."/>
            <person name="Riley R."/>
            <person name="Andreopoulos W."/>
            <person name="LaButti K."/>
            <person name="Pangilinan J."/>
            <person name="Ruiz-duenas F.J."/>
            <person name="Barrasa J.M."/>
            <person name="Sanchez-Garcia M."/>
            <person name="Camarero S."/>
            <person name="Miyauchi S."/>
            <person name="Serrano A."/>
            <person name="Linde D."/>
            <person name="Babiker R."/>
            <person name="Drula E."/>
            <person name="Ayuso-Fernandez I."/>
            <person name="Pacheco R."/>
            <person name="Padilla G."/>
            <person name="Ferreira P."/>
            <person name="Barriuso J."/>
            <person name="Kellner H."/>
            <person name="Castanera R."/>
            <person name="Alfaro M."/>
            <person name="Ramirez L."/>
            <person name="Pisabarro A.G."/>
            <person name="Kuo A."/>
            <person name="Tritt A."/>
            <person name="Lipzen A."/>
            <person name="He G."/>
            <person name="Yan M."/>
            <person name="Ng V."/>
            <person name="Cullen D."/>
            <person name="Martin F."/>
            <person name="Rosso M.-N."/>
            <person name="Henrissat B."/>
            <person name="Hibbett D."/>
            <person name="Martinez A.T."/>
            <person name="Grigoriev I.V."/>
        </authorList>
    </citation>
    <scope>NUCLEOTIDE SEQUENCE</scope>
    <source>
        <strain evidence="3">AH 44721</strain>
    </source>
</reference>
<evidence type="ECO:0000256" key="2">
    <source>
        <dbReference type="SAM" id="SignalP"/>
    </source>
</evidence>
<accession>A0A9P5NHJ9</accession>
<evidence type="ECO:0000256" key="1">
    <source>
        <dbReference type="SAM" id="MobiDB-lite"/>
    </source>
</evidence>
<dbReference type="AlphaFoldDB" id="A0A9P5NHJ9"/>
<feature type="chain" id="PRO_5040427199" evidence="2">
    <location>
        <begin position="20"/>
        <end position="246"/>
    </location>
</feature>
<feature type="compositionally biased region" description="Basic and acidic residues" evidence="1">
    <location>
        <begin position="177"/>
        <end position="211"/>
    </location>
</feature>
<comment type="caution">
    <text evidence="3">The sequence shown here is derived from an EMBL/GenBank/DDBJ whole genome shotgun (WGS) entry which is preliminary data.</text>
</comment>
<dbReference type="EMBL" id="JADNYJ010000069">
    <property type="protein sequence ID" value="KAF8892322.1"/>
    <property type="molecule type" value="Genomic_DNA"/>
</dbReference>
<protein>
    <submittedName>
        <fullName evidence="3">Uncharacterized protein</fullName>
    </submittedName>
</protein>
<feature type="signal peptide" evidence="2">
    <location>
        <begin position="1"/>
        <end position="19"/>
    </location>
</feature>
<dbReference type="Proteomes" id="UP000724874">
    <property type="component" value="Unassembled WGS sequence"/>
</dbReference>
<organism evidence="3 4">
    <name type="scientific">Gymnopilus junonius</name>
    <name type="common">Spectacular rustgill mushroom</name>
    <name type="synonym">Gymnopilus spectabilis subsp. junonius</name>
    <dbReference type="NCBI Taxonomy" id="109634"/>
    <lineage>
        <taxon>Eukaryota</taxon>
        <taxon>Fungi</taxon>
        <taxon>Dikarya</taxon>
        <taxon>Basidiomycota</taxon>
        <taxon>Agaricomycotina</taxon>
        <taxon>Agaricomycetes</taxon>
        <taxon>Agaricomycetidae</taxon>
        <taxon>Agaricales</taxon>
        <taxon>Agaricineae</taxon>
        <taxon>Hymenogastraceae</taxon>
        <taxon>Gymnopilus</taxon>
    </lineage>
</organism>
<dbReference type="OrthoDB" id="2877620at2759"/>
<feature type="compositionally biased region" description="Basic residues" evidence="1">
    <location>
        <begin position="161"/>
        <end position="176"/>
    </location>
</feature>
<evidence type="ECO:0000313" key="3">
    <source>
        <dbReference type="EMBL" id="KAF8892322.1"/>
    </source>
</evidence>